<dbReference type="SUPFAM" id="SSF101898">
    <property type="entry name" value="NHL repeat"/>
    <property type="match status" value="1"/>
</dbReference>
<name>A0A382HW54_9ZZZZ</name>
<dbReference type="PANTHER" id="PTHR10680:SF28">
    <property type="entry name" value="SMP-30_GLUCONOLACTONASE_LRE-LIKE REGION DOMAIN-CONTAINING PROTEIN"/>
    <property type="match status" value="1"/>
</dbReference>
<dbReference type="InterPro" id="IPR011042">
    <property type="entry name" value="6-blade_b-propeller_TolB-like"/>
</dbReference>
<accession>A0A382HW54</accession>
<dbReference type="EMBL" id="UINC01063606">
    <property type="protein sequence ID" value="SVB91409.1"/>
    <property type="molecule type" value="Genomic_DNA"/>
</dbReference>
<evidence type="ECO:0000256" key="2">
    <source>
        <dbReference type="ARBA" id="ARBA00022737"/>
    </source>
</evidence>
<evidence type="ECO:0008006" key="5">
    <source>
        <dbReference type="Google" id="ProtNLM"/>
    </source>
</evidence>
<keyword evidence="1" id="KW-0732">Signal</keyword>
<dbReference type="AlphaFoldDB" id="A0A382HW54"/>
<dbReference type="Gene3D" id="2.120.10.30">
    <property type="entry name" value="TolB, C-terminal domain"/>
    <property type="match status" value="3"/>
</dbReference>
<evidence type="ECO:0000313" key="4">
    <source>
        <dbReference type="EMBL" id="SVB91409.1"/>
    </source>
</evidence>
<dbReference type="CDD" id="cd05819">
    <property type="entry name" value="NHL"/>
    <property type="match status" value="1"/>
</dbReference>
<sequence>MTTSTQISHIQLQYSHTIGRGEQFGPGFTYPIQMARGESDTMYVLCRSPEYRPEGTRIVVCTANEEYINVFARGVSNQGPHEYNFEDGSLVWPTSVAIDSQGGVYVADEWLNRISVFNKDGDYLSKWDIKEGAGDGEINRPSGMAFDKEDNLFMVDSLNNRVQKFTKDGKFLSNWGTEGSGDGEFNMPWGIDIDSQGNVFIADWRNDRIQKFSADGKFLMKFGSSGSGEGQFNRPTDVAVDKDGVIYVADWMNDRIQVFDTDGSFVTLKTGDATVSKWGRDKLDANAEMWGERDRAEGMERERLFWAPSGITVDDDNNVFICESPRNRIQVYRKQSATFAGPRL</sequence>
<keyword evidence="2" id="KW-0677">Repeat</keyword>
<proteinExistence type="predicted"/>
<dbReference type="PANTHER" id="PTHR10680">
    <property type="entry name" value="PEPTIDYL-GLYCINE ALPHA-AMIDATING MONOOXYGENASE"/>
    <property type="match status" value="1"/>
</dbReference>
<dbReference type="PROSITE" id="PS51125">
    <property type="entry name" value="NHL"/>
    <property type="match status" value="4"/>
</dbReference>
<protein>
    <recommendedName>
        <fullName evidence="5">SMP-30/Gluconolactonase/LRE-like region domain-containing protein</fullName>
    </recommendedName>
</protein>
<dbReference type="InterPro" id="IPR001258">
    <property type="entry name" value="NHL_repeat"/>
</dbReference>
<dbReference type="Pfam" id="PF17170">
    <property type="entry name" value="DUF5128"/>
    <property type="match status" value="1"/>
</dbReference>
<organism evidence="4">
    <name type="scientific">marine metagenome</name>
    <dbReference type="NCBI Taxonomy" id="408172"/>
    <lineage>
        <taxon>unclassified sequences</taxon>
        <taxon>metagenomes</taxon>
        <taxon>ecological metagenomes</taxon>
    </lineage>
</organism>
<evidence type="ECO:0000256" key="3">
    <source>
        <dbReference type="ARBA" id="ARBA00023180"/>
    </source>
</evidence>
<evidence type="ECO:0000256" key="1">
    <source>
        <dbReference type="ARBA" id="ARBA00022729"/>
    </source>
</evidence>
<reference evidence="4" key="1">
    <citation type="submission" date="2018-05" db="EMBL/GenBank/DDBJ databases">
        <authorList>
            <person name="Lanie J.A."/>
            <person name="Ng W.-L."/>
            <person name="Kazmierczak K.M."/>
            <person name="Andrzejewski T.M."/>
            <person name="Davidsen T.M."/>
            <person name="Wayne K.J."/>
            <person name="Tettelin H."/>
            <person name="Glass J.I."/>
            <person name="Rusch D."/>
            <person name="Podicherti R."/>
            <person name="Tsui H.-C.T."/>
            <person name="Winkler M.E."/>
        </authorList>
    </citation>
    <scope>NUCLEOTIDE SEQUENCE</scope>
</reference>
<gene>
    <name evidence="4" type="ORF">METZ01_LOCUS244263</name>
</gene>
<dbReference type="Pfam" id="PF01436">
    <property type="entry name" value="NHL"/>
    <property type="match status" value="2"/>
</dbReference>
<keyword evidence="3" id="KW-0325">Glycoprotein</keyword>
<dbReference type="GO" id="GO:0005576">
    <property type="term" value="C:extracellular region"/>
    <property type="evidence" value="ECO:0007669"/>
    <property type="project" value="TreeGrafter"/>
</dbReference>